<dbReference type="AlphaFoldDB" id="A0A0R0IM88"/>
<feature type="active site" description="Nucleophile" evidence="2">
    <location>
        <position position="197"/>
    </location>
</feature>
<dbReference type="ExpressionAtlas" id="A0A0R0IM88">
    <property type="expression patterns" value="baseline"/>
</dbReference>
<proteinExistence type="inferred from homology"/>
<evidence type="ECO:0000256" key="2">
    <source>
        <dbReference type="PROSITE-ProRule" id="PRU10055"/>
    </source>
</evidence>
<evidence type="ECO:0008006" key="7">
    <source>
        <dbReference type="Google" id="ProtNLM"/>
    </source>
</evidence>
<dbReference type="GO" id="GO:0005975">
    <property type="term" value="P:carbohydrate metabolic process"/>
    <property type="evidence" value="ECO:0007669"/>
    <property type="project" value="InterPro"/>
</dbReference>
<dbReference type="STRING" id="3847.A0A0R0IM88"/>
<evidence type="ECO:0000256" key="3">
    <source>
        <dbReference type="RuleBase" id="RU003690"/>
    </source>
</evidence>
<dbReference type="PANTHER" id="PTHR10353">
    <property type="entry name" value="GLYCOSYL HYDROLASE"/>
    <property type="match status" value="1"/>
</dbReference>
<reference evidence="5" key="2">
    <citation type="submission" date="2018-02" db="UniProtKB">
        <authorList>
            <consortium name="EnsemblPlants"/>
        </authorList>
    </citation>
    <scope>IDENTIFICATION</scope>
    <source>
        <strain evidence="5">Williams 82</strain>
    </source>
</reference>
<dbReference type="OMA" id="YAGNCTV"/>
<accession>A0A0R0IM88</accession>
<dbReference type="PANTHER" id="PTHR10353:SF297">
    <property type="entry name" value="VICIANIN HYDROLASE-LIKE"/>
    <property type="match status" value="1"/>
</dbReference>
<dbReference type="Gene3D" id="3.20.20.80">
    <property type="entry name" value="Glycosidases"/>
    <property type="match status" value="2"/>
</dbReference>
<evidence type="ECO:0000256" key="1">
    <source>
        <dbReference type="ARBA" id="ARBA00010838"/>
    </source>
</evidence>
<dbReference type="Pfam" id="PF00232">
    <property type="entry name" value="Glyco_hydro_1"/>
    <property type="match status" value="2"/>
</dbReference>
<reference evidence="4 5" key="1">
    <citation type="journal article" date="2010" name="Nature">
        <title>Genome sequence of the palaeopolyploid soybean.</title>
        <authorList>
            <person name="Schmutz J."/>
            <person name="Cannon S.B."/>
            <person name="Schlueter J."/>
            <person name="Ma J."/>
            <person name="Mitros T."/>
            <person name="Nelson W."/>
            <person name="Hyten D.L."/>
            <person name="Song Q."/>
            <person name="Thelen J.J."/>
            <person name="Cheng J."/>
            <person name="Xu D."/>
            <person name="Hellsten U."/>
            <person name="May G.D."/>
            <person name="Yu Y."/>
            <person name="Sakurai T."/>
            <person name="Umezawa T."/>
            <person name="Bhattacharyya M.K."/>
            <person name="Sandhu D."/>
            <person name="Valliyodan B."/>
            <person name="Lindquist E."/>
            <person name="Peto M."/>
            <person name="Grant D."/>
            <person name="Shu S."/>
            <person name="Goodstein D."/>
            <person name="Barry K."/>
            <person name="Futrell-Griggs M."/>
            <person name="Abernathy B."/>
            <person name="Du J."/>
            <person name="Tian Z."/>
            <person name="Zhu L."/>
            <person name="Gill N."/>
            <person name="Joshi T."/>
            <person name="Libault M."/>
            <person name="Sethuraman A."/>
            <person name="Zhang X.-C."/>
            <person name="Shinozaki K."/>
            <person name="Nguyen H.T."/>
            <person name="Wing R.A."/>
            <person name="Cregan P."/>
            <person name="Specht J."/>
            <person name="Grimwood J."/>
            <person name="Rokhsar D."/>
            <person name="Stacey G."/>
            <person name="Shoemaker R.C."/>
            <person name="Jackson S.A."/>
        </authorList>
    </citation>
    <scope>NUCLEOTIDE SEQUENCE</scope>
    <source>
        <strain evidence="5">cv. Williams 82</strain>
        <tissue evidence="4">Callus</tissue>
    </source>
</reference>
<evidence type="ECO:0000313" key="6">
    <source>
        <dbReference type="Proteomes" id="UP000008827"/>
    </source>
</evidence>
<reference evidence="4" key="3">
    <citation type="submission" date="2018-07" db="EMBL/GenBank/DDBJ databases">
        <title>WGS assembly of Glycine max.</title>
        <authorList>
            <person name="Schmutz J."/>
            <person name="Cannon S."/>
            <person name="Schlueter J."/>
            <person name="Ma J."/>
            <person name="Mitros T."/>
            <person name="Nelson W."/>
            <person name="Hyten D."/>
            <person name="Song Q."/>
            <person name="Thelen J."/>
            <person name="Cheng J."/>
            <person name="Xu D."/>
            <person name="Hellsten U."/>
            <person name="May G."/>
            <person name="Yu Y."/>
            <person name="Sakurai T."/>
            <person name="Umezawa T."/>
            <person name="Bhattacharyya M."/>
            <person name="Sandhu D."/>
            <person name="Valliyodan B."/>
            <person name="Lindquist E."/>
            <person name="Peto M."/>
            <person name="Grant D."/>
            <person name="Shu S."/>
            <person name="Goodstein D."/>
            <person name="Barry K."/>
            <person name="Futrell-Griggs M."/>
            <person name="Abernathy B."/>
            <person name="Du J."/>
            <person name="Tian Z."/>
            <person name="Zhu L."/>
            <person name="Gill N."/>
            <person name="Joshi T."/>
            <person name="Libault M."/>
            <person name="Sethuraman A."/>
            <person name="Zhang X."/>
            <person name="Shinozaki K."/>
            <person name="Nguyen H."/>
            <person name="Wing R."/>
            <person name="Cregan P."/>
            <person name="Specht J."/>
            <person name="Grimwood J."/>
            <person name="Rokhsar D."/>
            <person name="Stacey G."/>
            <person name="Shoemaker R."/>
            <person name="Jackson S."/>
        </authorList>
    </citation>
    <scope>NUCLEOTIDE SEQUENCE</scope>
    <source>
        <tissue evidence="4">Callus</tissue>
    </source>
</reference>
<keyword evidence="6" id="KW-1185">Reference proteome</keyword>
<dbReference type="PROSITE" id="PS00572">
    <property type="entry name" value="GLYCOSYL_HYDROL_F1_1"/>
    <property type="match status" value="1"/>
</dbReference>
<dbReference type="PRINTS" id="PR00131">
    <property type="entry name" value="GLHYDRLASE1"/>
</dbReference>
<dbReference type="InterPro" id="IPR017853">
    <property type="entry name" value="GH"/>
</dbReference>
<dbReference type="InterPro" id="IPR001360">
    <property type="entry name" value="Glyco_hydro_1"/>
</dbReference>
<organism evidence="4">
    <name type="scientific">Glycine max</name>
    <name type="common">Soybean</name>
    <name type="synonym">Glycine hispida</name>
    <dbReference type="NCBI Taxonomy" id="3847"/>
    <lineage>
        <taxon>Eukaryota</taxon>
        <taxon>Viridiplantae</taxon>
        <taxon>Streptophyta</taxon>
        <taxon>Embryophyta</taxon>
        <taxon>Tracheophyta</taxon>
        <taxon>Spermatophyta</taxon>
        <taxon>Magnoliopsida</taxon>
        <taxon>eudicotyledons</taxon>
        <taxon>Gunneridae</taxon>
        <taxon>Pentapetalae</taxon>
        <taxon>rosids</taxon>
        <taxon>fabids</taxon>
        <taxon>Fabales</taxon>
        <taxon>Fabaceae</taxon>
        <taxon>Papilionoideae</taxon>
        <taxon>50 kb inversion clade</taxon>
        <taxon>NPAAA clade</taxon>
        <taxon>indigoferoid/millettioid clade</taxon>
        <taxon>Phaseoleae</taxon>
        <taxon>Glycine</taxon>
        <taxon>Glycine subgen. Soja</taxon>
    </lineage>
</organism>
<evidence type="ECO:0000313" key="4">
    <source>
        <dbReference type="EMBL" id="KRH43446.1"/>
    </source>
</evidence>
<comment type="similarity">
    <text evidence="1 3">Belongs to the glycosyl hydrolase 1 family.</text>
</comment>
<dbReference type="InterPro" id="IPR018120">
    <property type="entry name" value="Glyco_hydro_1_AS"/>
</dbReference>
<gene>
    <name evidence="4" type="ORF">GLYMA_08G150300</name>
</gene>
<dbReference type="GO" id="GO:0008422">
    <property type="term" value="F:beta-glucosidase activity"/>
    <property type="evidence" value="ECO:0000318"/>
    <property type="project" value="GO_Central"/>
</dbReference>
<name>A0A0R0IM88_SOYBN</name>
<protein>
    <recommendedName>
        <fullName evidence="7">Beta-glucosidase</fullName>
    </recommendedName>
</protein>
<dbReference type="Gramene" id="KRH43446">
    <property type="protein sequence ID" value="KRH43446"/>
    <property type="gene ID" value="GLYMA_08G150300"/>
</dbReference>
<dbReference type="EMBL" id="CM000841">
    <property type="protein sequence ID" value="KRH43446.1"/>
    <property type="molecule type" value="Genomic_DNA"/>
</dbReference>
<dbReference type="InParanoid" id="A0A0R0IM88"/>
<sequence length="299" mass="34164">MERGQEEWCRCRCRCRVDFHNYADFCFKTFGDRVKHRVTLNEPGSFALAGYNAATLHQVDSKYAGNCTVGDSATEPYIISHNLILAHGTAATLYKKKYQSLRSLVGSRLPKFTKAESASLKGSHDFLAHILQNMLHQSAPIGPSTQECRTCFPLKLNPDFMVVQTDLNRLFIHPKGLHNLTAYVRDTYKNPPIYITENGVAESRNDSIPINQAHKDNGINVKGYYALSFSDSFEWDAGYTVRIGLVYVDFKNNLRRYPKYSSFWLKKFLLKGPRFIVPRGFGKLEKLKNQKLERKRGPP</sequence>
<dbReference type="EnsemblPlants" id="KRH43446">
    <property type="protein sequence ID" value="KRH43446"/>
    <property type="gene ID" value="GLYMA_08G150300"/>
</dbReference>
<dbReference type="Proteomes" id="UP000008827">
    <property type="component" value="Chromosome 8"/>
</dbReference>
<evidence type="ECO:0000313" key="5">
    <source>
        <dbReference type="EnsemblPlants" id="KRH43446"/>
    </source>
</evidence>
<dbReference type="SUPFAM" id="SSF51445">
    <property type="entry name" value="(Trans)glycosidases"/>
    <property type="match status" value="1"/>
</dbReference>
<dbReference type="SMR" id="A0A0R0IM88"/>